<reference evidence="6" key="1">
    <citation type="journal article" date="2023" name="Proc. Natl. Acad. Sci. U.S.A.">
        <title>Genomic and structural basis for evolution of tropane alkaloid biosynthesis.</title>
        <authorList>
            <person name="Wanga Y.-J."/>
            <person name="Taina T."/>
            <person name="Yua J.-Y."/>
            <person name="Lia J."/>
            <person name="Xua B."/>
            <person name="Chenc J."/>
            <person name="D'Auriad J.C."/>
            <person name="Huanga J.-P."/>
            <person name="Huanga S.-X."/>
        </authorList>
    </citation>
    <scope>NUCLEOTIDE SEQUENCE [LARGE SCALE GENOMIC DNA]</scope>
    <source>
        <strain evidence="6">cv. KIB-2019</strain>
    </source>
</reference>
<evidence type="ECO:0000313" key="6">
    <source>
        <dbReference type="Proteomes" id="UP001152561"/>
    </source>
</evidence>
<keyword evidence="3" id="KW-1133">Transmembrane helix</keyword>
<evidence type="ECO:0000256" key="4">
    <source>
        <dbReference type="ARBA" id="ARBA00023136"/>
    </source>
</evidence>
<dbReference type="Pfam" id="PF03619">
    <property type="entry name" value="Solute_trans_a"/>
    <property type="match status" value="1"/>
</dbReference>
<dbReference type="GO" id="GO:0016020">
    <property type="term" value="C:membrane"/>
    <property type="evidence" value="ECO:0007669"/>
    <property type="project" value="UniProtKB-SubCell"/>
</dbReference>
<keyword evidence="4" id="KW-0472">Membrane</keyword>
<evidence type="ECO:0000256" key="3">
    <source>
        <dbReference type="ARBA" id="ARBA00022989"/>
    </source>
</evidence>
<proteinExistence type="predicted"/>
<keyword evidence="6" id="KW-1185">Reference proteome</keyword>
<protein>
    <submittedName>
        <fullName evidence="5">Uncharacterized protein</fullName>
    </submittedName>
</protein>
<dbReference type="AlphaFoldDB" id="A0A9Q1RNL5"/>
<accession>A0A9Q1RNL5</accession>
<evidence type="ECO:0000256" key="1">
    <source>
        <dbReference type="ARBA" id="ARBA00004141"/>
    </source>
</evidence>
<dbReference type="EMBL" id="JAJAGQ010000003">
    <property type="protein sequence ID" value="KAJ8568963.1"/>
    <property type="molecule type" value="Genomic_DNA"/>
</dbReference>
<evidence type="ECO:0000256" key="2">
    <source>
        <dbReference type="ARBA" id="ARBA00022692"/>
    </source>
</evidence>
<comment type="caution">
    <text evidence="5">The sequence shown here is derived from an EMBL/GenBank/DDBJ whole genome shotgun (WGS) entry which is preliminary data.</text>
</comment>
<dbReference type="InterPro" id="IPR005178">
    <property type="entry name" value="Ostalpha/TMEM184C"/>
</dbReference>
<dbReference type="OrthoDB" id="5348404at2759"/>
<dbReference type="Proteomes" id="UP001152561">
    <property type="component" value="Unassembled WGS sequence"/>
</dbReference>
<comment type="subcellular location">
    <subcellularLocation>
        <location evidence="1">Membrane</location>
        <topology evidence="1">Multi-pass membrane protein</topology>
    </subcellularLocation>
</comment>
<name>A0A9Q1RNL5_9SOLA</name>
<evidence type="ECO:0000313" key="5">
    <source>
        <dbReference type="EMBL" id="KAJ8568963.1"/>
    </source>
</evidence>
<keyword evidence="2" id="KW-0812">Transmembrane</keyword>
<sequence>MVARGGYRLVVLFKGASKEGKFKTGLQDFLICIEMAIAAIAHVFVFSAKPHHFVPTSVYEEITAQKAETTLNTDDGDKSAVVEKVEAKVEVPGTSVTESVQDIVVEGGREGCSFDHKPGDRTSREGRLTDLRCLGFVLSRWSLGNNALPLNVEDCREAMQELTHPSLTEQHISQQLKQPKHAMAPRNCVSTIAH</sequence>
<organism evidence="5 6">
    <name type="scientific">Anisodus acutangulus</name>
    <dbReference type="NCBI Taxonomy" id="402998"/>
    <lineage>
        <taxon>Eukaryota</taxon>
        <taxon>Viridiplantae</taxon>
        <taxon>Streptophyta</taxon>
        <taxon>Embryophyta</taxon>
        <taxon>Tracheophyta</taxon>
        <taxon>Spermatophyta</taxon>
        <taxon>Magnoliopsida</taxon>
        <taxon>eudicotyledons</taxon>
        <taxon>Gunneridae</taxon>
        <taxon>Pentapetalae</taxon>
        <taxon>asterids</taxon>
        <taxon>lamiids</taxon>
        <taxon>Solanales</taxon>
        <taxon>Solanaceae</taxon>
        <taxon>Solanoideae</taxon>
        <taxon>Hyoscyameae</taxon>
        <taxon>Anisodus</taxon>
    </lineage>
</organism>
<gene>
    <name evidence="5" type="ORF">K7X08_032700</name>
</gene>